<feature type="active site" description="Proton acceptor" evidence="2">
    <location>
        <position position="83"/>
    </location>
</feature>
<evidence type="ECO:0000256" key="1">
    <source>
        <dbReference type="ARBA" id="ARBA00008861"/>
    </source>
</evidence>
<dbReference type="CDD" id="cd06661">
    <property type="entry name" value="GGCT_like"/>
    <property type="match status" value="2"/>
</dbReference>
<dbReference type="Pfam" id="PF06094">
    <property type="entry name" value="GGACT"/>
    <property type="match status" value="2"/>
</dbReference>
<dbReference type="PANTHER" id="PTHR12510">
    <property type="entry name" value="TROPONIN C-AKIN-1 PROTEIN"/>
    <property type="match status" value="1"/>
</dbReference>
<feature type="domain" description="Gamma-glutamylcyclotransferase AIG2-like" evidence="4">
    <location>
        <begin position="6"/>
        <end position="111"/>
    </location>
</feature>
<comment type="caution">
    <text evidence="5">The sequence shown here is derived from an EMBL/GenBank/DDBJ whole genome shotgun (WGS) entry which is preliminary data.</text>
</comment>
<dbReference type="AlphaFoldDB" id="A0AAV5UBZ1"/>
<dbReference type="GO" id="GO:0005829">
    <property type="term" value="C:cytosol"/>
    <property type="evidence" value="ECO:0007669"/>
    <property type="project" value="TreeGrafter"/>
</dbReference>
<dbReference type="GO" id="GO:0061929">
    <property type="term" value="F:gamma-glutamylaminecyclotransferase activity"/>
    <property type="evidence" value="ECO:0007669"/>
    <property type="project" value="InterPro"/>
</dbReference>
<evidence type="ECO:0000256" key="2">
    <source>
        <dbReference type="PIRSR" id="PIRSR639126-1"/>
    </source>
</evidence>
<evidence type="ECO:0000313" key="5">
    <source>
        <dbReference type="EMBL" id="GMT03899.1"/>
    </source>
</evidence>
<dbReference type="InterPro" id="IPR039126">
    <property type="entry name" value="GGACT"/>
</dbReference>
<gene>
    <name evidence="5" type="ORF">PENTCL1PPCAC_26073</name>
</gene>
<evidence type="ECO:0000313" key="6">
    <source>
        <dbReference type="Proteomes" id="UP001432027"/>
    </source>
</evidence>
<dbReference type="Proteomes" id="UP001432027">
    <property type="component" value="Unassembled WGS sequence"/>
</dbReference>
<dbReference type="InterPro" id="IPR013024">
    <property type="entry name" value="GGCT-like"/>
</dbReference>
<sequence length="327" mass="36603">MPLHKVLVYGTLKSGHTNHAILTESEGTQRLLGVGETVSAFPLVVGTFLNIPYLLYAPGEGVSVEGEIYEVDDVKLARLDKLERLYERKLEKVRLLDSNDIVEAWVYALMKWADDFRAKSSAPLRSYHEQGKDHGRPLLNGRARESFTQAEGRQFYIDLFGYFPEDAPIIHRIFVYGTLKKGQANHKVLTDSEGTLRAFGSARSVDRFPLVIGTKLNIPFVLNAKGMGEHVLGEIYEVNGAKLAILDALEGHPILYERKLEQFVMEASGVITEAWIYIIDKWSDSFPDTCSNPLSSYSSDGPHGRPFLDTEKLSDDEEAALLKEIKG</sequence>
<keyword evidence="6" id="KW-1185">Reference proteome</keyword>
<dbReference type="InterPro" id="IPR009288">
    <property type="entry name" value="AIG2-like_dom"/>
</dbReference>
<dbReference type="InterPro" id="IPR036568">
    <property type="entry name" value="GGCT-like_sf"/>
</dbReference>
<feature type="domain" description="Gamma-glutamylcyclotransferase AIG2-like" evidence="4">
    <location>
        <begin position="173"/>
        <end position="281"/>
    </location>
</feature>
<comment type="similarity">
    <text evidence="1 3">Belongs to the gamma-glutamylcyclotransferase family.</text>
</comment>
<protein>
    <recommendedName>
        <fullName evidence="3">Gamma-glutamylcyclotransferase family protein</fullName>
    </recommendedName>
</protein>
<proteinExistence type="inferred from homology"/>
<organism evidence="5 6">
    <name type="scientific">Pristionchus entomophagus</name>
    <dbReference type="NCBI Taxonomy" id="358040"/>
    <lineage>
        <taxon>Eukaryota</taxon>
        <taxon>Metazoa</taxon>
        <taxon>Ecdysozoa</taxon>
        <taxon>Nematoda</taxon>
        <taxon>Chromadorea</taxon>
        <taxon>Rhabditida</taxon>
        <taxon>Rhabditina</taxon>
        <taxon>Diplogasteromorpha</taxon>
        <taxon>Diplogasteroidea</taxon>
        <taxon>Neodiplogasteridae</taxon>
        <taxon>Pristionchus</taxon>
    </lineage>
</organism>
<dbReference type="Gene3D" id="3.10.490.10">
    <property type="entry name" value="Gamma-glutamyl cyclotransferase-like"/>
    <property type="match status" value="2"/>
</dbReference>
<dbReference type="SUPFAM" id="SSF110857">
    <property type="entry name" value="Gamma-glutamyl cyclotransferase-like"/>
    <property type="match status" value="2"/>
</dbReference>
<evidence type="ECO:0000256" key="3">
    <source>
        <dbReference type="RuleBase" id="RU367036"/>
    </source>
</evidence>
<dbReference type="PANTHER" id="PTHR12510:SF4">
    <property type="entry name" value="GAMMA-GLUTAMYLAMINECYCLOTRANSFERASE"/>
    <property type="match status" value="1"/>
</dbReference>
<name>A0AAV5UBZ1_9BILA</name>
<dbReference type="EMBL" id="BTSX01000006">
    <property type="protein sequence ID" value="GMT03899.1"/>
    <property type="molecule type" value="Genomic_DNA"/>
</dbReference>
<reference evidence="5" key="1">
    <citation type="submission" date="2023-10" db="EMBL/GenBank/DDBJ databases">
        <title>Genome assembly of Pristionchus species.</title>
        <authorList>
            <person name="Yoshida K."/>
            <person name="Sommer R.J."/>
        </authorList>
    </citation>
    <scope>NUCLEOTIDE SEQUENCE</scope>
    <source>
        <strain evidence="5">RS0144</strain>
    </source>
</reference>
<accession>A0AAV5UBZ1</accession>
<evidence type="ECO:0000259" key="4">
    <source>
        <dbReference type="Pfam" id="PF06094"/>
    </source>
</evidence>